<comment type="caution">
    <text evidence="1">The sequence shown here is derived from an EMBL/GenBank/DDBJ whole genome shotgun (WGS) entry which is preliminary data.</text>
</comment>
<evidence type="ECO:0000313" key="2">
    <source>
        <dbReference type="Proteomes" id="UP000076858"/>
    </source>
</evidence>
<sequence>MDVPMTDDVLPKRFLYFHFARVCRDTTKPKCSPRYLELLFVSFSQTNSMNK</sequence>
<keyword evidence="2" id="KW-1185">Reference proteome</keyword>
<accession>A0A164IKA1</accession>
<dbReference type="EMBL" id="LRGB01007074">
    <property type="protein sequence ID" value="KZS01346.1"/>
    <property type="molecule type" value="Genomic_DNA"/>
</dbReference>
<gene>
    <name evidence="1" type="ORF">APZ42_002029</name>
</gene>
<dbReference type="Proteomes" id="UP000076858">
    <property type="component" value="Unassembled WGS sequence"/>
</dbReference>
<name>A0A164IKA1_9CRUS</name>
<proteinExistence type="predicted"/>
<organism evidence="1 2">
    <name type="scientific">Daphnia magna</name>
    <dbReference type="NCBI Taxonomy" id="35525"/>
    <lineage>
        <taxon>Eukaryota</taxon>
        <taxon>Metazoa</taxon>
        <taxon>Ecdysozoa</taxon>
        <taxon>Arthropoda</taxon>
        <taxon>Crustacea</taxon>
        <taxon>Branchiopoda</taxon>
        <taxon>Diplostraca</taxon>
        <taxon>Cladocera</taxon>
        <taxon>Anomopoda</taxon>
        <taxon>Daphniidae</taxon>
        <taxon>Daphnia</taxon>
    </lineage>
</organism>
<protein>
    <submittedName>
        <fullName evidence="1">Uncharacterized protein</fullName>
    </submittedName>
</protein>
<reference evidence="1 2" key="1">
    <citation type="submission" date="2016-03" db="EMBL/GenBank/DDBJ databases">
        <title>EvidentialGene: Evidence-directed Construction of Genes on Genomes.</title>
        <authorList>
            <person name="Gilbert D.G."/>
            <person name="Choi J.-H."/>
            <person name="Mockaitis K."/>
            <person name="Colbourne J."/>
            <person name="Pfrender M."/>
        </authorList>
    </citation>
    <scope>NUCLEOTIDE SEQUENCE [LARGE SCALE GENOMIC DNA]</scope>
    <source>
        <strain evidence="1 2">Xinb3</strain>
        <tissue evidence="1">Complete organism</tissue>
    </source>
</reference>
<dbReference type="AlphaFoldDB" id="A0A164IKA1"/>
<evidence type="ECO:0000313" key="1">
    <source>
        <dbReference type="EMBL" id="KZS01346.1"/>
    </source>
</evidence>